<dbReference type="EC" id="3.1.3.5" evidence="3"/>
<protein>
    <recommendedName>
        <fullName evidence="3">5'-nucleotidase</fullName>
        <ecNumber evidence="3">3.1.3.5</ecNumber>
    </recommendedName>
</protein>
<keyword evidence="4" id="KW-0479">Metal-binding</keyword>
<dbReference type="InterPro" id="IPR029052">
    <property type="entry name" value="Metallo-depent_PP-like"/>
</dbReference>
<dbReference type="GO" id="GO:0008253">
    <property type="term" value="F:5'-nucleotidase activity"/>
    <property type="evidence" value="ECO:0007669"/>
    <property type="project" value="UniProtKB-EC"/>
</dbReference>
<dbReference type="GO" id="GO:0000166">
    <property type="term" value="F:nucleotide binding"/>
    <property type="evidence" value="ECO:0007669"/>
    <property type="project" value="UniProtKB-KW"/>
</dbReference>
<comment type="catalytic activity">
    <reaction evidence="1">
        <text>a ribonucleoside 5'-phosphate + H2O = a ribonucleoside + phosphate</text>
        <dbReference type="Rhea" id="RHEA:12484"/>
        <dbReference type="ChEBI" id="CHEBI:15377"/>
        <dbReference type="ChEBI" id="CHEBI:18254"/>
        <dbReference type="ChEBI" id="CHEBI:43474"/>
        <dbReference type="ChEBI" id="CHEBI:58043"/>
        <dbReference type="EC" id="3.1.3.5"/>
    </reaction>
</comment>
<feature type="domain" description="5'-Nucleotidase C-terminal" evidence="8">
    <location>
        <begin position="134"/>
        <end position="308"/>
    </location>
</feature>
<gene>
    <name evidence="9" type="ORF">PYX00_004078</name>
</gene>
<evidence type="ECO:0000256" key="3">
    <source>
        <dbReference type="ARBA" id="ARBA00012643"/>
    </source>
</evidence>
<comment type="similarity">
    <text evidence="2 7">Belongs to the 5'-nucleotidase family.</text>
</comment>
<dbReference type="PANTHER" id="PTHR11575:SF24">
    <property type="entry name" value="5'-NUCLEOTIDASE"/>
    <property type="match status" value="1"/>
</dbReference>
<evidence type="ECO:0000256" key="5">
    <source>
        <dbReference type="ARBA" id="ARBA00022741"/>
    </source>
</evidence>
<evidence type="ECO:0000313" key="9">
    <source>
        <dbReference type="EMBL" id="KAL0276521.1"/>
    </source>
</evidence>
<evidence type="ECO:0000259" key="8">
    <source>
        <dbReference type="Pfam" id="PF02872"/>
    </source>
</evidence>
<keyword evidence="5 7" id="KW-0547">Nucleotide-binding</keyword>
<evidence type="ECO:0000256" key="7">
    <source>
        <dbReference type="RuleBase" id="RU362119"/>
    </source>
</evidence>
<dbReference type="SUPFAM" id="SSF55816">
    <property type="entry name" value="5'-nucleotidase (syn. UDP-sugar hydrolase), C-terminal domain"/>
    <property type="match status" value="1"/>
</dbReference>
<organism evidence="9">
    <name type="scientific">Menopon gallinae</name>
    <name type="common">poultry shaft louse</name>
    <dbReference type="NCBI Taxonomy" id="328185"/>
    <lineage>
        <taxon>Eukaryota</taxon>
        <taxon>Metazoa</taxon>
        <taxon>Ecdysozoa</taxon>
        <taxon>Arthropoda</taxon>
        <taxon>Hexapoda</taxon>
        <taxon>Insecta</taxon>
        <taxon>Pterygota</taxon>
        <taxon>Neoptera</taxon>
        <taxon>Paraneoptera</taxon>
        <taxon>Psocodea</taxon>
        <taxon>Troctomorpha</taxon>
        <taxon>Phthiraptera</taxon>
        <taxon>Amblycera</taxon>
        <taxon>Menoponidae</taxon>
        <taxon>Menopon</taxon>
    </lineage>
</organism>
<dbReference type="PANTHER" id="PTHR11575">
    <property type="entry name" value="5'-NUCLEOTIDASE-RELATED"/>
    <property type="match status" value="1"/>
</dbReference>
<dbReference type="GO" id="GO:0006196">
    <property type="term" value="P:AMP catabolic process"/>
    <property type="evidence" value="ECO:0007669"/>
    <property type="project" value="TreeGrafter"/>
</dbReference>
<accession>A0AAW2I3W7</accession>
<dbReference type="InterPro" id="IPR008334">
    <property type="entry name" value="5'-Nucleotdase_C"/>
</dbReference>
<dbReference type="Gene3D" id="3.60.21.10">
    <property type="match status" value="1"/>
</dbReference>
<proteinExistence type="inferred from homology"/>
<dbReference type="InterPro" id="IPR006179">
    <property type="entry name" value="5_nucleotidase/apyrase"/>
</dbReference>
<dbReference type="GO" id="GO:0005886">
    <property type="term" value="C:plasma membrane"/>
    <property type="evidence" value="ECO:0007669"/>
    <property type="project" value="TreeGrafter"/>
</dbReference>
<reference evidence="9" key="1">
    <citation type="journal article" date="2024" name="Gigascience">
        <title>Chromosome-level genome of the poultry shaft louse Menopon gallinae provides insight into the host-switching and adaptive evolution of parasitic lice.</title>
        <authorList>
            <person name="Xu Y."/>
            <person name="Ma L."/>
            <person name="Liu S."/>
            <person name="Liang Y."/>
            <person name="Liu Q."/>
            <person name="He Z."/>
            <person name="Tian L."/>
            <person name="Duan Y."/>
            <person name="Cai W."/>
            <person name="Li H."/>
            <person name="Song F."/>
        </authorList>
    </citation>
    <scope>NUCLEOTIDE SEQUENCE</scope>
    <source>
        <strain evidence="9">Cailab_2023a</strain>
    </source>
</reference>
<evidence type="ECO:0000256" key="4">
    <source>
        <dbReference type="ARBA" id="ARBA00022723"/>
    </source>
</evidence>
<evidence type="ECO:0000256" key="2">
    <source>
        <dbReference type="ARBA" id="ARBA00006654"/>
    </source>
</evidence>
<dbReference type="SUPFAM" id="SSF56300">
    <property type="entry name" value="Metallo-dependent phosphatases"/>
    <property type="match status" value="1"/>
</dbReference>
<name>A0AAW2I3W7_9NEOP</name>
<dbReference type="FunFam" id="3.90.780.10:FF:000001">
    <property type="entry name" value="NT5E isoform 3"/>
    <property type="match status" value="1"/>
</dbReference>
<comment type="caution">
    <text evidence="9">The sequence shown here is derived from an EMBL/GenBank/DDBJ whole genome shotgun (WGS) entry which is preliminary data.</text>
</comment>
<dbReference type="InterPro" id="IPR036907">
    <property type="entry name" value="5'-Nucleotdase_C_sf"/>
</dbReference>
<dbReference type="EMBL" id="JARGDH010000002">
    <property type="protein sequence ID" value="KAL0276521.1"/>
    <property type="molecule type" value="Genomic_DNA"/>
</dbReference>
<keyword evidence="6 7" id="KW-0378">Hydrolase</keyword>
<sequence length="384" mass="42949">MRDNGIDIIIAVGHSGFETDLKIAKQVPYVDVVIGGHTNTFLYTGNPPDSEIPANLYPVIVTQSSGRKVAVVQAYAYTKYLGVLNLKFDRAGELIEATGNPQLLNYKVPEDPEMLTALEPWKDAVANLTKKKLGRSKVFLDGDCRFFECNLGNLITDAFIHYGVMNHIGSGWARAPIALQQAGGIRTSIDVAKKDGFVTMEDVITTMPFSNTVGIYSIKGKYLLQALEWSVSRYDPHYNIGRGEFLQYSGIRVKYNLAKPPGFRVVKAMARCGNCSIPEMSPIQHELTYNVIMPTFIAQGGDNFTMFTKHAREIITYDKMDTDIVAEFIEYRQIIYPELQRRISFTTDDGDIKPNPLKNSAYHLNYSPFILLLLTTISAGMVKF</sequence>
<evidence type="ECO:0000256" key="6">
    <source>
        <dbReference type="ARBA" id="ARBA00022801"/>
    </source>
</evidence>
<dbReference type="GO" id="GO:0046872">
    <property type="term" value="F:metal ion binding"/>
    <property type="evidence" value="ECO:0007669"/>
    <property type="project" value="UniProtKB-KW"/>
</dbReference>
<evidence type="ECO:0000256" key="1">
    <source>
        <dbReference type="ARBA" id="ARBA00000815"/>
    </source>
</evidence>
<dbReference type="AlphaFoldDB" id="A0AAW2I3W7"/>
<dbReference type="PRINTS" id="PR01607">
    <property type="entry name" value="APYRASEFAMLY"/>
</dbReference>
<dbReference type="Pfam" id="PF02872">
    <property type="entry name" value="5_nucleotid_C"/>
    <property type="match status" value="1"/>
</dbReference>
<dbReference type="Gene3D" id="3.90.780.10">
    <property type="entry name" value="5'-Nucleotidase, C-terminal domain"/>
    <property type="match status" value="1"/>
</dbReference>